<dbReference type="Proteomes" id="UP001549799">
    <property type="component" value="Unassembled WGS sequence"/>
</dbReference>
<keyword evidence="2" id="KW-1185">Reference proteome</keyword>
<evidence type="ECO:0000313" key="1">
    <source>
        <dbReference type="EMBL" id="MET6991216.1"/>
    </source>
</evidence>
<proteinExistence type="predicted"/>
<sequence length="140" mass="16243">MSFVDLYDNSEHRKNLAHFAAIATLAAVDGEINPEEITLLNRFAQKLDITDLEYKEVMRKPTIYPIDPPTSSERRLERLYDLFKIIFVDHMIDDDERVLIKKYAIGLGYSNDAANKIITRSINIFGGQIDFEDYVYLVKH</sequence>
<dbReference type="RefSeq" id="WP_354615684.1">
    <property type="nucleotide sequence ID" value="NZ_JBEXAE010000005.1"/>
</dbReference>
<dbReference type="InterPro" id="IPR029024">
    <property type="entry name" value="TerB-like"/>
</dbReference>
<dbReference type="Gene3D" id="1.10.3680.10">
    <property type="entry name" value="TerB-like"/>
    <property type="match status" value="1"/>
</dbReference>
<dbReference type="SUPFAM" id="SSF158682">
    <property type="entry name" value="TerB-like"/>
    <property type="match status" value="1"/>
</dbReference>
<dbReference type="EMBL" id="JBEXAE010000005">
    <property type="protein sequence ID" value="MET6991216.1"/>
    <property type="molecule type" value="Genomic_DNA"/>
</dbReference>
<organism evidence="1 2">
    <name type="scientific">Sediminicola arcticus</name>
    <dbReference type="NCBI Taxonomy" id="1574308"/>
    <lineage>
        <taxon>Bacteria</taxon>
        <taxon>Pseudomonadati</taxon>
        <taxon>Bacteroidota</taxon>
        <taxon>Flavobacteriia</taxon>
        <taxon>Flavobacteriales</taxon>
        <taxon>Flavobacteriaceae</taxon>
        <taxon>Sediminicola</taxon>
    </lineage>
</organism>
<comment type="caution">
    <text evidence="1">The sequence shown here is derived from an EMBL/GenBank/DDBJ whole genome shotgun (WGS) entry which is preliminary data.</text>
</comment>
<evidence type="ECO:0000313" key="2">
    <source>
        <dbReference type="Proteomes" id="UP001549799"/>
    </source>
</evidence>
<protein>
    <submittedName>
        <fullName evidence="1">TerB family tellurite resistance protein</fullName>
    </submittedName>
</protein>
<reference evidence="1 2" key="1">
    <citation type="submission" date="2024-07" db="EMBL/GenBank/DDBJ databases">
        <title>The genome sequence of type strain Sediminicola arcticus GDMCC 1.2805.</title>
        <authorList>
            <person name="Liu Y."/>
        </authorList>
    </citation>
    <scope>NUCLEOTIDE SEQUENCE [LARGE SCALE GENOMIC DNA]</scope>
    <source>
        <strain evidence="1 2">GDMCC 1.2805</strain>
    </source>
</reference>
<dbReference type="CDD" id="cd07177">
    <property type="entry name" value="terB_like"/>
    <property type="match status" value="1"/>
</dbReference>
<accession>A0ABV2SVQ5</accession>
<gene>
    <name evidence="1" type="ORF">ABXZ36_11215</name>
</gene>
<name>A0ABV2SVQ5_9FLAO</name>